<keyword evidence="4 14" id="KW-0418">Kinase</keyword>
<dbReference type="GO" id="GO:0004674">
    <property type="term" value="F:protein serine/threonine kinase activity"/>
    <property type="evidence" value="ECO:0007669"/>
    <property type="project" value="UniProtKB-KW"/>
</dbReference>
<evidence type="ECO:0000256" key="2">
    <source>
        <dbReference type="ARBA" id="ARBA00022679"/>
    </source>
</evidence>
<dbReference type="InterPro" id="IPR030616">
    <property type="entry name" value="Aur-like"/>
</dbReference>
<dbReference type="Gene3D" id="1.10.510.10">
    <property type="entry name" value="Transferase(Phosphotransferase) domain 1"/>
    <property type="match status" value="1"/>
</dbReference>
<dbReference type="AlphaFoldDB" id="A0A0L0D8X0"/>
<dbReference type="Pfam" id="PF00069">
    <property type="entry name" value="Pkinase"/>
    <property type="match status" value="2"/>
</dbReference>
<dbReference type="PROSITE" id="PS00108">
    <property type="entry name" value="PROTEIN_KINASE_ST"/>
    <property type="match status" value="1"/>
</dbReference>
<dbReference type="InterPro" id="IPR008984">
    <property type="entry name" value="SMAD_FHA_dom_sf"/>
</dbReference>
<name>A0A0L0D8X0_THETB</name>
<dbReference type="PROSITE" id="PS50011">
    <property type="entry name" value="PROTEIN_KINASE_DOM"/>
    <property type="match status" value="1"/>
</dbReference>
<dbReference type="SMART" id="SM00220">
    <property type="entry name" value="S_TKc"/>
    <property type="match status" value="1"/>
</dbReference>
<feature type="cross-link" description="Glycyl lysine isopeptide (Lys-Gly) (interchain with G-Cter in SUMO2)" evidence="8">
    <location>
        <position position="338"/>
    </location>
</feature>
<evidence type="ECO:0000256" key="10">
    <source>
        <dbReference type="SAM" id="MobiDB-lite"/>
    </source>
</evidence>
<feature type="domain" description="FHA" evidence="11">
    <location>
        <begin position="100"/>
        <end position="152"/>
    </location>
</feature>
<dbReference type="InterPro" id="IPR001810">
    <property type="entry name" value="F-box_dom"/>
</dbReference>
<dbReference type="Gene3D" id="2.60.200.20">
    <property type="match status" value="1"/>
</dbReference>
<dbReference type="SMART" id="SM00240">
    <property type="entry name" value="FHA"/>
    <property type="match status" value="1"/>
</dbReference>
<dbReference type="PANTHER" id="PTHR24350">
    <property type="entry name" value="SERINE/THREONINE-PROTEIN KINASE IAL-RELATED"/>
    <property type="match status" value="1"/>
</dbReference>
<evidence type="ECO:0000259" key="12">
    <source>
        <dbReference type="PROSITE" id="PS50011"/>
    </source>
</evidence>
<dbReference type="STRING" id="461836.A0A0L0D8X0"/>
<reference evidence="14 15" key="1">
    <citation type="submission" date="2010-05" db="EMBL/GenBank/DDBJ databases">
        <title>The Genome Sequence of Thecamonas trahens ATCC 50062.</title>
        <authorList>
            <consortium name="The Broad Institute Genome Sequencing Platform"/>
            <person name="Russ C."/>
            <person name="Cuomo C."/>
            <person name="Shea T."/>
            <person name="Young S.K."/>
            <person name="Zeng Q."/>
            <person name="Koehrsen M."/>
            <person name="Haas B."/>
            <person name="Borodovsky M."/>
            <person name="Guigo R."/>
            <person name="Alvarado L."/>
            <person name="Berlin A."/>
            <person name="Bochicchio J."/>
            <person name="Borenstein D."/>
            <person name="Chapman S."/>
            <person name="Chen Z."/>
            <person name="Freedman E."/>
            <person name="Gellesch M."/>
            <person name="Goldberg J."/>
            <person name="Griggs A."/>
            <person name="Gujja S."/>
            <person name="Heilman E."/>
            <person name="Heiman D."/>
            <person name="Hepburn T."/>
            <person name="Howarth C."/>
            <person name="Jen D."/>
            <person name="Larson L."/>
            <person name="Mehta T."/>
            <person name="Park D."/>
            <person name="Pearson M."/>
            <person name="Roberts A."/>
            <person name="Saif S."/>
            <person name="Shenoy N."/>
            <person name="Sisk P."/>
            <person name="Stolte C."/>
            <person name="Sykes S."/>
            <person name="Thomson T."/>
            <person name="Walk T."/>
            <person name="White J."/>
            <person name="Yandava C."/>
            <person name="Burger G."/>
            <person name="Gray M.W."/>
            <person name="Holland P.W.H."/>
            <person name="King N."/>
            <person name="Lang F.B.F."/>
            <person name="Roger A.J."/>
            <person name="Ruiz-Trillo I."/>
            <person name="Lander E."/>
            <person name="Nusbaum C."/>
        </authorList>
    </citation>
    <scope>NUCLEOTIDE SEQUENCE [LARGE SCALE GENOMIC DNA]</scope>
    <source>
        <strain evidence="14 15">ATCC 50062</strain>
    </source>
</reference>
<dbReference type="CDD" id="cd00060">
    <property type="entry name" value="FHA"/>
    <property type="match status" value="1"/>
</dbReference>
<dbReference type="SUPFAM" id="SSF81383">
    <property type="entry name" value="F-box domain"/>
    <property type="match status" value="1"/>
</dbReference>
<dbReference type="InterPro" id="IPR017441">
    <property type="entry name" value="Protein_kinase_ATP_BS"/>
</dbReference>
<organism evidence="14 15">
    <name type="scientific">Thecamonas trahens ATCC 50062</name>
    <dbReference type="NCBI Taxonomy" id="461836"/>
    <lineage>
        <taxon>Eukaryota</taxon>
        <taxon>Apusozoa</taxon>
        <taxon>Apusomonadida</taxon>
        <taxon>Apusomonadidae</taxon>
        <taxon>Thecamonas</taxon>
    </lineage>
</organism>
<evidence type="ECO:0000259" key="13">
    <source>
        <dbReference type="PROSITE" id="PS50181"/>
    </source>
</evidence>
<dbReference type="EMBL" id="GL349452">
    <property type="protein sequence ID" value="KNC48827.1"/>
    <property type="molecule type" value="Genomic_DNA"/>
</dbReference>
<keyword evidence="15" id="KW-1185">Reference proteome</keyword>
<dbReference type="InterPro" id="IPR008271">
    <property type="entry name" value="Ser/Thr_kinase_AS"/>
</dbReference>
<dbReference type="InterPro" id="IPR000719">
    <property type="entry name" value="Prot_kinase_dom"/>
</dbReference>
<gene>
    <name evidence="14" type="ORF">AMSG_04572</name>
</gene>
<feature type="binding site" evidence="7">
    <location>
        <begin position="289"/>
        <end position="291"/>
    </location>
    <ligand>
        <name>ATP</name>
        <dbReference type="ChEBI" id="CHEBI:30616"/>
    </ligand>
</feature>
<dbReference type="Gene3D" id="1.20.1280.50">
    <property type="match status" value="1"/>
</dbReference>
<evidence type="ECO:0000313" key="15">
    <source>
        <dbReference type="Proteomes" id="UP000054408"/>
    </source>
</evidence>
<dbReference type="InterPro" id="IPR036047">
    <property type="entry name" value="F-box-like_dom_sf"/>
</dbReference>
<dbReference type="PROSITE" id="PS50006">
    <property type="entry name" value="FHA_DOMAIN"/>
    <property type="match status" value="1"/>
</dbReference>
<feature type="compositionally biased region" description="Low complexity" evidence="10">
    <location>
        <begin position="30"/>
        <end position="44"/>
    </location>
</feature>
<evidence type="ECO:0000259" key="11">
    <source>
        <dbReference type="PROSITE" id="PS50006"/>
    </source>
</evidence>
<dbReference type="OMA" id="REINTGR"/>
<feature type="active site" description="Proton acceptor" evidence="6">
    <location>
        <position position="336"/>
    </location>
</feature>
<dbReference type="SUPFAM" id="SSF49879">
    <property type="entry name" value="SMAD/FHA domain"/>
    <property type="match status" value="1"/>
</dbReference>
<evidence type="ECO:0000256" key="9">
    <source>
        <dbReference type="PROSITE-ProRule" id="PRU10141"/>
    </source>
</evidence>
<feature type="binding site" evidence="7 9">
    <location>
        <position position="231"/>
    </location>
    <ligand>
        <name>ATP</name>
        <dbReference type="ChEBI" id="CHEBI:30616"/>
    </ligand>
</feature>
<proteinExistence type="predicted"/>
<feature type="region of interest" description="Disordered" evidence="10">
    <location>
        <begin position="19"/>
        <end position="70"/>
    </location>
</feature>
<evidence type="ECO:0000256" key="1">
    <source>
        <dbReference type="ARBA" id="ARBA00022527"/>
    </source>
</evidence>
<dbReference type="RefSeq" id="XP_013758247.1">
    <property type="nucleotide sequence ID" value="XM_013902793.1"/>
</dbReference>
<keyword evidence="3 7" id="KW-0547">Nucleotide-binding</keyword>
<feature type="binding site" evidence="7">
    <location>
        <position position="357"/>
    </location>
    <ligand>
        <name>ATP</name>
        <dbReference type="ChEBI" id="CHEBI:30616"/>
    </ligand>
</feature>
<dbReference type="SUPFAM" id="SSF56112">
    <property type="entry name" value="Protein kinase-like (PK-like)"/>
    <property type="match status" value="1"/>
</dbReference>
<evidence type="ECO:0000256" key="5">
    <source>
        <dbReference type="ARBA" id="ARBA00022840"/>
    </source>
</evidence>
<accession>A0A0L0D8X0</accession>
<keyword evidence="5 7" id="KW-0067">ATP-binding</keyword>
<dbReference type="eggNOG" id="KOG0615">
    <property type="taxonomic scope" value="Eukaryota"/>
</dbReference>
<dbReference type="PROSITE" id="PS00107">
    <property type="entry name" value="PROTEIN_KINASE_ATP"/>
    <property type="match status" value="1"/>
</dbReference>
<dbReference type="Pfam" id="PF00498">
    <property type="entry name" value="FHA"/>
    <property type="match status" value="1"/>
</dbReference>
<dbReference type="InterPro" id="IPR011009">
    <property type="entry name" value="Kinase-like_dom_sf"/>
</dbReference>
<evidence type="ECO:0000256" key="4">
    <source>
        <dbReference type="ARBA" id="ARBA00022777"/>
    </source>
</evidence>
<evidence type="ECO:0000256" key="3">
    <source>
        <dbReference type="ARBA" id="ARBA00022741"/>
    </source>
</evidence>
<evidence type="ECO:0000256" key="7">
    <source>
        <dbReference type="PIRSR" id="PIRSR630616-2"/>
    </source>
</evidence>
<dbReference type="GeneID" id="25564109"/>
<protein>
    <submittedName>
        <fullName evidence="14">CAMK protein kinase</fullName>
    </submittedName>
</protein>
<dbReference type="InterPro" id="IPR000253">
    <property type="entry name" value="FHA_dom"/>
</dbReference>
<dbReference type="OrthoDB" id="408964at2759"/>
<keyword evidence="1" id="KW-0723">Serine/threonine-protein kinase</keyword>
<evidence type="ECO:0000313" key="14">
    <source>
        <dbReference type="EMBL" id="KNC48827.1"/>
    </source>
</evidence>
<evidence type="ECO:0000256" key="6">
    <source>
        <dbReference type="PIRSR" id="PIRSR630616-1"/>
    </source>
</evidence>
<sequence length="635" mass="67767">MPVSSLSLVLGSRHELDPRLPASTLSTVDQQRQQRQQQQQQQQQPAIVPASSHTSVASSLAESLEDELESREKEARPTCIRFLLSSQLAIEWDLEAKGACVIGRANGCSVPLAAVPTVSGRHARIELDPATGVVSVTDLGSSNGTYVDSVRLAKNETVVIGPKSLVLLAGAAPGRGVVVVRLSCHQSCDARSASTSVGSARYELRRQLGAGAFAVVYEARRQSDGAAVAVKAASRTKFNDATMALAVRTGLPPPDIELEHTLLAALDCPHIVNVLDAYSDGDAFCVVLELAPLGSLAAVVKGYSDKRLPLADTAVVVGQMVEALRYLRTKRIIHRDVKATNMLVFACSPHWRIKLADFGMAVKLGSSADLLMTMCGTPAYAAPEMLALRRIPSNSSQAASPAAPVLSRRRGSSSDYLRGYSFPVDMWSLGVTTYWCLAGDVPFAGAKRLMFSQIATGNYSFSGPAWPLPRTAVAQAFVASLLEVDVLKRLTPRLALRHPFLRRPRPPTHPTCAPPQPLSSFSDLADAVLSYLLSFLPPADVLRVASVSKATARVVGSSDALWRVLLRVAWADARTYWAGGLLPPAPPELPCAATSRRAVMSLLRLRASFNSLLAAASGTMIDAESLARVVTGGLR</sequence>
<keyword evidence="2" id="KW-0808">Transferase</keyword>
<feature type="domain" description="F-box" evidence="13">
    <location>
        <begin position="518"/>
        <end position="565"/>
    </location>
</feature>
<evidence type="ECO:0000256" key="8">
    <source>
        <dbReference type="PIRSR" id="PIRSR630616-3"/>
    </source>
</evidence>
<feature type="domain" description="Protein kinase" evidence="12">
    <location>
        <begin position="202"/>
        <end position="501"/>
    </location>
</feature>
<dbReference type="GO" id="GO:0005524">
    <property type="term" value="F:ATP binding"/>
    <property type="evidence" value="ECO:0007669"/>
    <property type="project" value="UniProtKB-UniRule"/>
</dbReference>
<dbReference type="Proteomes" id="UP000054408">
    <property type="component" value="Unassembled WGS sequence"/>
</dbReference>
<dbReference type="PROSITE" id="PS50181">
    <property type="entry name" value="FBOX"/>
    <property type="match status" value="1"/>
</dbReference>